<dbReference type="SUPFAM" id="SSF53649">
    <property type="entry name" value="Alkaline phosphatase-like"/>
    <property type="match status" value="1"/>
</dbReference>
<accession>A0A6A4VUQ2</accession>
<dbReference type="AlphaFoldDB" id="A0A6A4VUQ2"/>
<reference evidence="5 6" key="1">
    <citation type="submission" date="2019-07" db="EMBL/GenBank/DDBJ databases">
        <title>Draft genome assembly of a fouling barnacle, Amphibalanus amphitrite (Darwin, 1854): The first reference genome for Thecostraca.</title>
        <authorList>
            <person name="Kim W."/>
        </authorList>
    </citation>
    <scope>NUCLEOTIDE SEQUENCE [LARGE SCALE GENOMIC DNA]</scope>
    <source>
        <strain evidence="5">SNU_AA5</strain>
        <tissue evidence="5">Soma without cirri and trophi</tissue>
    </source>
</reference>
<dbReference type="PANTHER" id="PTHR42693">
    <property type="entry name" value="ARYLSULFATASE FAMILY MEMBER"/>
    <property type="match status" value="1"/>
</dbReference>
<dbReference type="GO" id="GO:0004065">
    <property type="term" value="F:arylsulfatase activity"/>
    <property type="evidence" value="ECO:0007669"/>
    <property type="project" value="TreeGrafter"/>
</dbReference>
<feature type="domain" description="Sulfatase N-terminal" evidence="4">
    <location>
        <begin position="225"/>
        <end position="306"/>
    </location>
</feature>
<evidence type="ECO:0000256" key="3">
    <source>
        <dbReference type="SAM" id="SignalP"/>
    </source>
</evidence>
<organism evidence="5 6">
    <name type="scientific">Amphibalanus amphitrite</name>
    <name type="common">Striped barnacle</name>
    <name type="synonym">Balanus amphitrite</name>
    <dbReference type="NCBI Taxonomy" id="1232801"/>
    <lineage>
        <taxon>Eukaryota</taxon>
        <taxon>Metazoa</taxon>
        <taxon>Ecdysozoa</taxon>
        <taxon>Arthropoda</taxon>
        <taxon>Crustacea</taxon>
        <taxon>Multicrustacea</taxon>
        <taxon>Cirripedia</taxon>
        <taxon>Thoracica</taxon>
        <taxon>Thoracicalcarea</taxon>
        <taxon>Balanomorpha</taxon>
        <taxon>Balanoidea</taxon>
        <taxon>Balanidae</taxon>
        <taxon>Amphibalaninae</taxon>
        <taxon>Amphibalanus</taxon>
    </lineage>
</organism>
<dbReference type="OrthoDB" id="96314at2759"/>
<comment type="cofactor">
    <cofactor evidence="1">
        <name>Ca(2+)</name>
        <dbReference type="ChEBI" id="CHEBI:29108"/>
    </cofactor>
</comment>
<proteinExistence type="inferred from homology"/>
<dbReference type="Proteomes" id="UP000440578">
    <property type="component" value="Unassembled WGS sequence"/>
</dbReference>
<name>A0A6A4VUQ2_AMPAM</name>
<dbReference type="EMBL" id="VIIS01001636">
    <property type="protein sequence ID" value="KAF0295130.1"/>
    <property type="molecule type" value="Genomic_DNA"/>
</dbReference>
<feature type="signal peptide" evidence="3">
    <location>
        <begin position="1"/>
        <end position="20"/>
    </location>
</feature>
<keyword evidence="6" id="KW-1185">Reference proteome</keyword>
<dbReference type="InterPro" id="IPR017850">
    <property type="entry name" value="Alkaline_phosphatase_core_sf"/>
</dbReference>
<dbReference type="InterPro" id="IPR050738">
    <property type="entry name" value="Sulfatase"/>
</dbReference>
<gene>
    <name evidence="5" type="primary">ARSE</name>
    <name evidence="5" type="ORF">FJT64_007261</name>
</gene>
<evidence type="ECO:0000259" key="4">
    <source>
        <dbReference type="Pfam" id="PF00884"/>
    </source>
</evidence>
<protein>
    <submittedName>
        <fullName evidence="5">Arylsulfatase E</fullName>
    </submittedName>
</protein>
<comment type="similarity">
    <text evidence="2">Belongs to the sulfatase family.</text>
</comment>
<sequence>MASTVIGLLVLLGVFISSSAEPNIVVLLANNVRADDLSCFNPGTPVKTPNIDRLAAGGALLQHHTVPALTLTANRAAHITGQLPFRYGSWELGWGCRSWADHCHGPLQHGFDSFYGVPLSGAPASGGHLSYSQLVPMRALEAYLAALSNRTDLRDIYQPIAETAWYQWLALAAHDGRGAGAGGKVRTLEERAMLTESLRHQLDALLVRDDAVERWPYTLQGMTLPILSESLKFIRDNHRARRPFLLQHTFLHVHEPSIAAPHRVGASNINPYYDGILELDWAVGRVLDQLEKLDILDNTVVYFASDYNDLMSFR</sequence>
<dbReference type="InterPro" id="IPR000917">
    <property type="entry name" value="Sulfatase_N"/>
</dbReference>
<feature type="chain" id="PRO_5025420171" evidence="3">
    <location>
        <begin position="21"/>
        <end position="314"/>
    </location>
</feature>
<evidence type="ECO:0000256" key="1">
    <source>
        <dbReference type="ARBA" id="ARBA00001913"/>
    </source>
</evidence>
<evidence type="ECO:0000256" key="2">
    <source>
        <dbReference type="ARBA" id="ARBA00008779"/>
    </source>
</evidence>
<dbReference type="Pfam" id="PF00884">
    <property type="entry name" value="Sulfatase"/>
    <property type="match status" value="1"/>
</dbReference>
<evidence type="ECO:0000313" key="5">
    <source>
        <dbReference type="EMBL" id="KAF0295130.1"/>
    </source>
</evidence>
<dbReference type="Gene3D" id="1.10.287.550">
    <property type="entry name" value="Helix hairpin bin"/>
    <property type="match status" value="1"/>
</dbReference>
<keyword evidence="3" id="KW-0732">Signal</keyword>
<comment type="caution">
    <text evidence="5">The sequence shown here is derived from an EMBL/GenBank/DDBJ whole genome shotgun (WGS) entry which is preliminary data.</text>
</comment>
<evidence type="ECO:0000313" key="6">
    <source>
        <dbReference type="Proteomes" id="UP000440578"/>
    </source>
</evidence>
<dbReference type="PANTHER" id="PTHR42693:SF49">
    <property type="entry name" value="SULFATASE N-TERMINAL DOMAIN-CONTAINING PROTEIN"/>
    <property type="match status" value="1"/>
</dbReference>
<dbReference type="Gene3D" id="3.40.720.10">
    <property type="entry name" value="Alkaline Phosphatase, subunit A"/>
    <property type="match status" value="2"/>
</dbReference>